<feature type="chain" id="PRO_5024449140" description="SpaA-like prealbumin fold domain-containing protein" evidence="3">
    <location>
        <begin position="28"/>
        <end position="828"/>
    </location>
</feature>
<feature type="region of interest" description="Disordered" evidence="1">
    <location>
        <begin position="735"/>
        <end position="787"/>
    </location>
</feature>
<organism evidence="5 6">
    <name type="scientific">Culicoidibacter larvae</name>
    <dbReference type="NCBI Taxonomy" id="2579976"/>
    <lineage>
        <taxon>Bacteria</taxon>
        <taxon>Bacillati</taxon>
        <taxon>Bacillota</taxon>
        <taxon>Culicoidibacteria</taxon>
        <taxon>Culicoidibacterales</taxon>
        <taxon>Culicoidibacteraceae</taxon>
        <taxon>Culicoidibacter</taxon>
    </lineage>
</organism>
<keyword evidence="2" id="KW-0472">Membrane</keyword>
<evidence type="ECO:0000256" key="3">
    <source>
        <dbReference type="SAM" id="SignalP"/>
    </source>
</evidence>
<feature type="region of interest" description="Disordered" evidence="1">
    <location>
        <begin position="36"/>
        <end position="68"/>
    </location>
</feature>
<gene>
    <name evidence="5" type="ORF">FEZ08_11010</name>
</gene>
<dbReference type="RefSeq" id="WP_138192345.1">
    <property type="nucleotide sequence ID" value="NZ_VBWP01000013.1"/>
</dbReference>
<evidence type="ECO:0000259" key="4">
    <source>
        <dbReference type="Pfam" id="PF17802"/>
    </source>
</evidence>
<dbReference type="InParanoid" id="A0A5R8Q805"/>
<feature type="transmembrane region" description="Helical" evidence="2">
    <location>
        <begin position="639"/>
        <end position="657"/>
    </location>
</feature>
<feature type="domain" description="SpaA-like prealbumin fold" evidence="4">
    <location>
        <begin position="507"/>
        <end position="625"/>
    </location>
</feature>
<feature type="compositionally biased region" description="Low complexity" evidence="1">
    <location>
        <begin position="765"/>
        <end position="778"/>
    </location>
</feature>
<feature type="compositionally biased region" description="Pro residues" evidence="1">
    <location>
        <begin position="739"/>
        <end position="749"/>
    </location>
</feature>
<feature type="transmembrane region" description="Helical" evidence="2">
    <location>
        <begin position="797"/>
        <end position="818"/>
    </location>
</feature>
<dbReference type="Gene3D" id="2.60.40.10">
    <property type="entry name" value="Immunoglobulins"/>
    <property type="match status" value="1"/>
</dbReference>
<feature type="compositionally biased region" description="Polar residues" evidence="1">
    <location>
        <begin position="36"/>
        <end position="58"/>
    </location>
</feature>
<evidence type="ECO:0000256" key="2">
    <source>
        <dbReference type="SAM" id="Phobius"/>
    </source>
</evidence>
<protein>
    <recommendedName>
        <fullName evidence="4">SpaA-like prealbumin fold domain-containing protein</fullName>
    </recommendedName>
</protein>
<feature type="transmembrane region" description="Helical" evidence="2">
    <location>
        <begin position="669"/>
        <end position="689"/>
    </location>
</feature>
<keyword evidence="2" id="KW-0812">Transmembrane</keyword>
<sequence length="828" mass="90121">MKKFIKITTTFIFVMLVATSTIHPVFATSENNQTLDNSVENTSTENNASTEIETIQSDESSTNENTSNQQLYSRHVTYQMGDYDILVPYNGVMTHPKDIEGFVYNDGQYPQYPKGWLNAVTEKLNADLQNSRSKGMLRSSVRMYEQIGYVDGNGYRTFINHLEVDNETAFCSQRAKDPASYSDNYSTPTASQNIKMNDALYIAFEDAYGLMGNSDFSYRFGIAQAAVWNTEGTLEYWAGVTIHGYGDVSSKYRQVIDKIEARWAGERSLDFTKKQLTSSFDPITKTITTESFKITDTSFKADATLSLPNGYYVTKVGENVALSKISKGNEYVIRTENLVANEQINLSSSITLDNPKANIFNPPVGYEELQAMIVFKMNDPRNITANLTADIAPAYIAVGGYKTTEDAEFKVLPGVTYGLYQADGRELDVVVTDENGKFLTGKVAASLYGSGAYLREIKTADDATYALDYQKFVLPDLSDPAVAAKIIDGVYYVNENQNIINEYNEIGDLTIAKVDSVTGEPLADAQFEVTRVSGEACPEETLTTDNNSSDNNVAASVDCQFTRVYTTDTTGYAVIPETDLTSYKYGEYQVKELVAPGGYTLSDEIVTFNIDSDQKIIHITFENDKIEELAVTGEGNFEALVGGLALIAITGGVILISRSKKGRKGTATLAIALLIGAGVFATSGTQVFATTTDNNEVEVIQEADTIQEASGIAKQFANRAAGDEDFINPLDPSVTVPTDPIPEVAPPPVEENIVAEGNNSGGESTGSTGSGNTSTSTSSEDEPLTWYDGPLTNTGQYTVVGLVVGALLAITGVIYFILKKKANKSDQV</sequence>
<evidence type="ECO:0000313" key="6">
    <source>
        <dbReference type="Proteomes" id="UP000306912"/>
    </source>
</evidence>
<dbReference type="EMBL" id="VBWP01000013">
    <property type="protein sequence ID" value="TLG71271.1"/>
    <property type="molecule type" value="Genomic_DNA"/>
</dbReference>
<comment type="caution">
    <text evidence="5">The sequence shown here is derived from an EMBL/GenBank/DDBJ whole genome shotgun (WGS) entry which is preliminary data.</text>
</comment>
<dbReference type="InterPro" id="IPR041033">
    <property type="entry name" value="SpaA_PFL_dom_1"/>
</dbReference>
<reference evidence="5 6" key="1">
    <citation type="submission" date="2019-05" db="EMBL/GenBank/DDBJ databases">
        <title>Culicoidintestinum kansasii gen. nov., sp. nov. from the gastrointestinal tract of the biting midge, Culicoides sonorensis.</title>
        <authorList>
            <person name="Neupane S."/>
            <person name="Ghosh A."/>
            <person name="Gunther S."/>
            <person name="Martin K."/>
            <person name="Zurek L."/>
        </authorList>
    </citation>
    <scope>NUCLEOTIDE SEQUENCE [LARGE SCALE GENOMIC DNA]</scope>
    <source>
        <strain evidence="5 6">CS-1</strain>
    </source>
</reference>
<dbReference type="InterPro" id="IPR013783">
    <property type="entry name" value="Ig-like_fold"/>
</dbReference>
<keyword evidence="2" id="KW-1133">Transmembrane helix</keyword>
<keyword evidence="6" id="KW-1185">Reference proteome</keyword>
<evidence type="ECO:0000256" key="1">
    <source>
        <dbReference type="SAM" id="MobiDB-lite"/>
    </source>
</evidence>
<dbReference type="Proteomes" id="UP000306912">
    <property type="component" value="Unassembled WGS sequence"/>
</dbReference>
<dbReference type="AlphaFoldDB" id="A0A5R8Q805"/>
<feature type="compositionally biased region" description="Low complexity" evidence="1">
    <location>
        <begin position="59"/>
        <end position="68"/>
    </location>
</feature>
<keyword evidence="3" id="KW-0732">Signal</keyword>
<dbReference type="OrthoDB" id="9804660at2"/>
<dbReference type="Pfam" id="PF17802">
    <property type="entry name" value="SpaA"/>
    <property type="match status" value="1"/>
</dbReference>
<feature type="signal peptide" evidence="3">
    <location>
        <begin position="1"/>
        <end position="27"/>
    </location>
</feature>
<proteinExistence type="predicted"/>
<name>A0A5R8Q805_9FIRM</name>
<accession>A0A5R8Q805</accession>
<evidence type="ECO:0000313" key="5">
    <source>
        <dbReference type="EMBL" id="TLG71271.1"/>
    </source>
</evidence>